<organism evidence="2 3">
    <name type="scientific">Pyrenophora teres f. teres</name>
    <dbReference type="NCBI Taxonomy" id="97479"/>
    <lineage>
        <taxon>Eukaryota</taxon>
        <taxon>Fungi</taxon>
        <taxon>Dikarya</taxon>
        <taxon>Ascomycota</taxon>
        <taxon>Pezizomycotina</taxon>
        <taxon>Dothideomycetes</taxon>
        <taxon>Pleosporomycetidae</taxon>
        <taxon>Pleosporales</taxon>
        <taxon>Pleosporineae</taxon>
        <taxon>Pleosporaceae</taxon>
        <taxon>Pyrenophora</taxon>
    </lineage>
</organism>
<dbReference type="AlphaFoldDB" id="A0A6S6W484"/>
<proteinExistence type="predicted"/>
<feature type="region of interest" description="Disordered" evidence="1">
    <location>
        <begin position="137"/>
        <end position="193"/>
    </location>
</feature>
<feature type="compositionally biased region" description="Basic residues" evidence="1">
    <location>
        <begin position="156"/>
        <end position="173"/>
    </location>
</feature>
<reference evidence="2" key="1">
    <citation type="submission" date="2021-02" db="EMBL/GenBank/DDBJ databases">
        <authorList>
            <person name="Syme A R."/>
            <person name="Syme A R."/>
            <person name="Moolhuijzen P."/>
        </authorList>
    </citation>
    <scope>NUCLEOTIDE SEQUENCE</scope>
    <source>
        <strain evidence="2">W1-1</strain>
    </source>
</reference>
<feature type="compositionally biased region" description="Basic and acidic residues" evidence="1">
    <location>
        <begin position="174"/>
        <end position="193"/>
    </location>
</feature>
<evidence type="ECO:0000256" key="1">
    <source>
        <dbReference type="SAM" id="MobiDB-lite"/>
    </source>
</evidence>
<evidence type="ECO:0000313" key="3">
    <source>
        <dbReference type="Proteomes" id="UP000472372"/>
    </source>
</evidence>
<gene>
    <name evidence="2" type="ORF">PTTW11_06335</name>
</gene>
<sequence length="193" mass="21448">MLILLNLLAAMEAVELIVSIFLFAWRQSELITGGIVTVVRSLVTLKNQSMGAEDPNPTIIYDPVFTAHLIVYRTLEAKMFQVPSWKRNAELSGRRFALNADSIIAGNLPVDLQELGVSTSPALKRRLGYILSLPQLRVTPPDDGDRSPEPGEKGGKKPKVARRLLRPPKKVGKAGKEKRIEEEKARRSQAEKK</sequence>
<dbReference type="EMBL" id="HG992981">
    <property type="protein sequence ID" value="CAE7178352.1"/>
    <property type="molecule type" value="Genomic_DNA"/>
</dbReference>
<protein>
    <submittedName>
        <fullName evidence="2">Uncharacterized protein</fullName>
    </submittedName>
</protein>
<dbReference type="Proteomes" id="UP000472372">
    <property type="component" value="Chromosome 5"/>
</dbReference>
<accession>A0A6S6W484</accession>
<name>A0A6S6W484_9PLEO</name>
<feature type="compositionally biased region" description="Basic and acidic residues" evidence="1">
    <location>
        <begin position="143"/>
        <end position="155"/>
    </location>
</feature>
<evidence type="ECO:0000313" key="2">
    <source>
        <dbReference type="EMBL" id="CAE7178352.1"/>
    </source>
</evidence>